<accession>A0A1E3S4B5</accession>
<comment type="caution">
    <text evidence="1">The sequence shown here is derived from an EMBL/GenBank/DDBJ whole genome shotgun (WGS) entry which is preliminary data.</text>
</comment>
<dbReference type="AlphaFoldDB" id="A0A1E3S4B5"/>
<evidence type="ECO:0000313" key="2">
    <source>
        <dbReference type="Proteomes" id="UP000192739"/>
    </source>
</evidence>
<evidence type="ECO:0000313" key="1">
    <source>
        <dbReference type="EMBL" id="ORA91825.1"/>
    </source>
</evidence>
<reference evidence="1 2" key="1">
    <citation type="submission" date="2017-02" db="EMBL/GenBank/DDBJ databases">
        <title>The new phylogeny of genus Mycobacterium.</title>
        <authorList>
            <person name="Tortoli E."/>
            <person name="Trovato A."/>
            <person name="Cirillo D.M."/>
        </authorList>
    </citation>
    <scope>NUCLEOTIDE SEQUENCE [LARGE SCALE GENOMIC DNA]</scope>
    <source>
        <strain evidence="1 2">DSM 44049</strain>
    </source>
</reference>
<sequence>MGTETFQFIAGLGDVLVQSAQRLSVDAHLNVLIFREKVATLVLGVEQQPLSGRALGVAAGFEFAEEGGID</sequence>
<dbReference type="Proteomes" id="UP000192739">
    <property type="component" value="Unassembled WGS sequence"/>
</dbReference>
<dbReference type="EMBL" id="MVHT01000153">
    <property type="protein sequence ID" value="ORA91825.1"/>
    <property type="molecule type" value="Genomic_DNA"/>
</dbReference>
<dbReference type="RefSeq" id="WP_069422566.1">
    <property type="nucleotide sequence ID" value="NZ_CBCRZH010000153.1"/>
</dbReference>
<organism evidence="1 2">
    <name type="scientific">Mycobacterium intermedium</name>
    <dbReference type="NCBI Taxonomy" id="28445"/>
    <lineage>
        <taxon>Bacteria</taxon>
        <taxon>Bacillati</taxon>
        <taxon>Actinomycetota</taxon>
        <taxon>Actinomycetes</taxon>
        <taxon>Mycobacteriales</taxon>
        <taxon>Mycobacteriaceae</taxon>
        <taxon>Mycobacterium</taxon>
        <taxon>Mycobacterium simiae complex</taxon>
    </lineage>
</organism>
<protein>
    <submittedName>
        <fullName evidence="1">Uncharacterized protein</fullName>
    </submittedName>
</protein>
<name>A0A1E3S4B5_MYCIE</name>
<gene>
    <name evidence="1" type="ORF">BST27_29245</name>
</gene>
<proteinExistence type="predicted"/>
<keyword evidence="2" id="KW-1185">Reference proteome</keyword>